<organism evidence="9 10">
    <name type="scientific">Saccharicrinis fermentans DSM 9555 = JCM 21142</name>
    <dbReference type="NCBI Taxonomy" id="869213"/>
    <lineage>
        <taxon>Bacteria</taxon>
        <taxon>Pseudomonadati</taxon>
        <taxon>Bacteroidota</taxon>
        <taxon>Bacteroidia</taxon>
        <taxon>Marinilabiliales</taxon>
        <taxon>Marinilabiliaceae</taxon>
        <taxon>Saccharicrinis</taxon>
    </lineage>
</organism>
<evidence type="ECO:0000256" key="6">
    <source>
        <dbReference type="ARBA" id="ARBA00023204"/>
    </source>
</evidence>
<dbReference type="SMART" id="SM00891">
    <property type="entry name" value="ERCC4"/>
    <property type="match status" value="1"/>
</dbReference>
<dbReference type="InterPro" id="IPR003583">
    <property type="entry name" value="Hlx-hairpin-Hlx_DNA-bd_motif"/>
</dbReference>
<accession>W7YAM4</accession>
<dbReference type="eggNOG" id="COG1948">
    <property type="taxonomic scope" value="Bacteria"/>
</dbReference>
<dbReference type="AlphaFoldDB" id="W7YAM4"/>
<dbReference type="GO" id="GO:0000724">
    <property type="term" value="P:double-strand break repair via homologous recombination"/>
    <property type="evidence" value="ECO:0007669"/>
    <property type="project" value="TreeGrafter"/>
</dbReference>
<evidence type="ECO:0000259" key="7">
    <source>
        <dbReference type="SMART" id="SM00278"/>
    </source>
</evidence>
<dbReference type="STRING" id="869213.GCA_000517085_02056"/>
<dbReference type="CDD" id="cd20075">
    <property type="entry name" value="XPF_nuclease_XPF_arch"/>
    <property type="match status" value="1"/>
</dbReference>
<evidence type="ECO:0000256" key="4">
    <source>
        <dbReference type="ARBA" id="ARBA00022801"/>
    </source>
</evidence>
<sequence>MLVMCKKIYPSITVDYREVPSGIPDILKEKYCFIEMKRMKTGDYVINEQVVVERKTKDDFVVSLIEGRLFKQCYHLRKSAFIPTLIIEGNPFCTGHAITREAIRGALLSVSVAWQIPINYTSSVEDTVQMLWMIAQQNQNQQQVLYRRGYKPKTLYKRQQYFLQGLPMVGPKIAAELLQHFGTIEGILKADEKSLLAVPGMGKERIRKIKMFMEGSAKKLASRGL</sequence>
<dbReference type="Pfam" id="PF14520">
    <property type="entry name" value="HHH_5"/>
    <property type="match status" value="1"/>
</dbReference>
<feature type="domain" description="Helix-hairpin-helix DNA-binding motif class 1" evidence="7">
    <location>
        <begin position="193"/>
        <end position="212"/>
    </location>
</feature>
<keyword evidence="5" id="KW-0238">DNA-binding</keyword>
<feature type="domain" description="Helix-hairpin-helix DNA-binding motif class 1" evidence="7">
    <location>
        <begin position="161"/>
        <end position="180"/>
    </location>
</feature>
<dbReference type="Pfam" id="PF02732">
    <property type="entry name" value="ERCC4"/>
    <property type="match status" value="1"/>
</dbReference>
<dbReference type="EMBL" id="BAMD01000050">
    <property type="protein sequence ID" value="GAF04613.1"/>
    <property type="molecule type" value="Genomic_DNA"/>
</dbReference>
<evidence type="ECO:0000256" key="3">
    <source>
        <dbReference type="ARBA" id="ARBA00022763"/>
    </source>
</evidence>
<keyword evidence="1" id="KW-0540">Nuclease</keyword>
<dbReference type="SMART" id="SM00278">
    <property type="entry name" value="HhH1"/>
    <property type="match status" value="2"/>
</dbReference>
<evidence type="ECO:0000313" key="9">
    <source>
        <dbReference type="EMBL" id="GAF04613.1"/>
    </source>
</evidence>
<protein>
    <submittedName>
        <fullName evidence="9">Hef nuclease</fullName>
    </submittedName>
</protein>
<keyword evidence="6" id="KW-0234">DNA repair</keyword>
<proteinExistence type="predicted"/>
<dbReference type="GO" id="GO:0003684">
    <property type="term" value="F:damaged DNA binding"/>
    <property type="evidence" value="ECO:0007669"/>
    <property type="project" value="TreeGrafter"/>
</dbReference>
<dbReference type="GO" id="GO:1901255">
    <property type="term" value="P:nucleotide-excision repair involved in interstrand cross-link repair"/>
    <property type="evidence" value="ECO:0007669"/>
    <property type="project" value="TreeGrafter"/>
</dbReference>
<dbReference type="GO" id="GO:0003697">
    <property type="term" value="F:single-stranded DNA binding"/>
    <property type="evidence" value="ECO:0007669"/>
    <property type="project" value="TreeGrafter"/>
</dbReference>
<keyword evidence="10" id="KW-1185">Reference proteome</keyword>
<dbReference type="Gene3D" id="1.10.150.20">
    <property type="entry name" value="5' to 3' exonuclease, C-terminal subdomain"/>
    <property type="match status" value="1"/>
</dbReference>
<evidence type="ECO:0000313" key="10">
    <source>
        <dbReference type="Proteomes" id="UP000019402"/>
    </source>
</evidence>
<dbReference type="InterPro" id="IPR010994">
    <property type="entry name" value="RuvA_2-like"/>
</dbReference>
<dbReference type="InterPro" id="IPR006166">
    <property type="entry name" value="ERCC4_domain"/>
</dbReference>
<gene>
    <name evidence="9" type="ORF">JCM21142_93325</name>
</gene>
<comment type="caution">
    <text evidence="9">The sequence shown here is derived from an EMBL/GenBank/DDBJ whole genome shotgun (WGS) entry which is preliminary data.</text>
</comment>
<evidence type="ECO:0000256" key="5">
    <source>
        <dbReference type="ARBA" id="ARBA00023125"/>
    </source>
</evidence>
<keyword evidence="3" id="KW-0227">DNA damage</keyword>
<reference evidence="9 10" key="1">
    <citation type="journal article" date="2014" name="Genome Announc.">
        <title>Draft Genome Sequence of Cytophaga fermentans JCM 21142T, a Facultative Anaerobe Isolated from Marine Mud.</title>
        <authorList>
            <person name="Starns D."/>
            <person name="Oshima K."/>
            <person name="Suda W."/>
            <person name="Iino T."/>
            <person name="Yuki M."/>
            <person name="Inoue J."/>
            <person name="Kitamura K."/>
            <person name="Iida T."/>
            <person name="Darby A."/>
            <person name="Hattori M."/>
            <person name="Ohkuma M."/>
        </authorList>
    </citation>
    <scope>NUCLEOTIDE SEQUENCE [LARGE SCALE GENOMIC DNA]</scope>
    <source>
        <strain evidence="9 10">JCM 21142</strain>
    </source>
</reference>
<dbReference type="SUPFAM" id="SSF52980">
    <property type="entry name" value="Restriction endonuclease-like"/>
    <property type="match status" value="1"/>
</dbReference>
<dbReference type="InterPro" id="IPR011335">
    <property type="entry name" value="Restrct_endonuc-II-like"/>
</dbReference>
<dbReference type="SUPFAM" id="SSF47781">
    <property type="entry name" value="RuvA domain 2-like"/>
    <property type="match status" value="1"/>
</dbReference>
<evidence type="ECO:0000256" key="2">
    <source>
        <dbReference type="ARBA" id="ARBA00022759"/>
    </source>
</evidence>
<keyword evidence="2" id="KW-0255">Endonuclease</keyword>
<evidence type="ECO:0000259" key="8">
    <source>
        <dbReference type="SMART" id="SM00891"/>
    </source>
</evidence>
<keyword evidence="4" id="KW-0378">Hydrolase</keyword>
<dbReference type="Gene3D" id="3.40.50.10130">
    <property type="match status" value="1"/>
</dbReference>
<dbReference type="Proteomes" id="UP000019402">
    <property type="component" value="Unassembled WGS sequence"/>
</dbReference>
<feature type="domain" description="ERCC4" evidence="8">
    <location>
        <begin position="11"/>
        <end position="91"/>
    </location>
</feature>
<dbReference type="PANTHER" id="PTHR10150">
    <property type="entry name" value="DNA REPAIR ENDONUCLEASE XPF"/>
    <property type="match status" value="1"/>
</dbReference>
<dbReference type="GO" id="GO:0000014">
    <property type="term" value="F:single-stranded DNA endodeoxyribonuclease activity"/>
    <property type="evidence" value="ECO:0007669"/>
    <property type="project" value="TreeGrafter"/>
</dbReference>
<dbReference type="PANTHER" id="PTHR10150:SF0">
    <property type="entry name" value="DNA REPAIR ENDONUCLEASE XPF"/>
    <property type="match status" value="1"/>
</dbReference>
<evidence type="ECO:0000256" key="1">
    <source>
        <dbReference type="ARBA" id="ARBA00022722"/>
    </source>
</evidence>
<name>W7YAM4_9BACT</name>